<dbReference type="EMBL" id="QTUC01000001">
    <property type="protein sequence ID" value="REF37050.1"/>
    <property type="molecule type" value="Genomic_DNA"/>
</dbReference>
<dbReference type="RefSeq" id="WP_147304687.1">
    <property type="nucleotide sequence ID" value="NZ_QTUC01000001.1"/>
</dbReference>
<evidence type="ECO:0000256" key="1">
    <source>
        <dbReference type="SAM" id="Phobius"/>
    </source>
</evidence>
<dbReference type="AlphaFoldDB" id="A0A3D9VA62"/>
<sequence>MDQPIRTTFGPGPRRRSAIWRGLLLTLGLFVVGVVLWNVGNVGAGAILIILSLLLGGVMAYGLMTWLRPVTLRIGENGLDVSVSGHRFAIPWTDVKSWGIGEWGMGRFTDSASPSLIVWPHDHVPDAGQGADQSLWIPSGRCWRLCRLHYLDGTIEDVEAAMNHFAAGKRRAVGA</sequence>
<gene>
    <name evidence="2" type="ORF">DFJ64_2486</name>
</gene>
<reference evidence="2 3" key="1">
    <citation type="submission" date="2018-08" db="EMBL/GenBank/DDBJ databases">
        <title>Sequencing the genomes of 1000 actinobacteria strains.</title>
        <authorList>
            <person name="Klenk H.-P."/>
        </authorList>
    </citation>
    <scope>NUCLEOTIDE SEQUENCE [LARGE SCALE GENOMIC DNA]</scope>
    <source>
        <strain evidence="2 3">DSM 22891</strain>
    </source>
</reference>
<evidence type="ECO:0000313" key="3">
    <source>
        <dbReference type="Proteomes" id="UP000256485"/>
    </source>
</evidence>
<comment type="caution">
    <text evidence="2">The sequence shown here is derived from an EMBL/GenBank/DDBJ whole genome shotgun (WGS) entry which is preliminary data.</text>
</comment>
<dbReference type="OrthoDB" id="4300819at2"/>
<name>A0A3D9VA62_THECX</name>
<accession>A0A3D9VA62</accession>
<keyword evidence="3" id="KW-1185">Reference proteome</keyword>
<keyword evidence="1" id="KW-1133">Transmembrane helix</keyword>
<proteinExistence type="predicted"/>
<keyword evidence="1" id="KW-0812">Transmembrane</keyword>
<keyword evidence="1" id="KW-0472">Membrane</keyword>
<evidence type="ECO:0008006" key="4">
    <source>
        <dbReference type="Google" id="ProtNLM"/>
    </source>
</evidence>
<protein>
    <recommendedName>
        <fullName evidence="4">PH (Pleckstrin Homology) domain-containing protein</fullName>
    </recommendedName>
</protein>
<feature type="transmembrane region" description="Helical" evidence="1">
    <location>
        <begin position="18"/>
        <end position="37"/>
    </location>
</feature>
<evidence type="ECO:0000313" key="2">
    <source>
        <dbReference type="EMBL" id="REF37050.1"/>
    </source>
</evidence>
<organism evidence="2 3">
    <name type="scientific">Thermasporomyces composti</name>
    <dbReference type="NCBI Taxonomy" id="696763"/>
    <lineage>
        <taxon>Bacteria</taxon>
        <taxon>Bacillati</taxon>
        <taxon>Actinomycetota</taxon>
        <taxon>Actinomycetes</taxon>
        <taxon>Propionibacteriales</taxon>
        <taxon>Nocardioidaceae</taxon>
        <taxon>Thermasporomyces</taxon>
    </lineage>
</organism>
<dbReference type="Proteomes" id="UP000256485">
    <property type="component" value="Unassembled WGS sequence"/>
</dbReference>
<feature type="transmembrane region" description="Helical" evidence="1">
    <location>
        <begin position="43"/>
        <end position="64"/>
    </location>
</feature>